<keyword evidence="2" id="KW-0808">Transferase</keyword>
<name>A0A8S5QT61_9CAUD</name>
<feature type="domain" description="Toprim" evidence="1">
    <location>
        <begin position="140"/>
        <end position="216"/>
    </location>
</feature>
<organism evidence="2">
    <name type="scientific">Podoviridae sp. ctRnx2</name>
    <dbReference type="NCBI Taxonomy" id="2826555"/>
    <lineage>
        <taxon>Viruses</taxon>
        <taxon>Duplodnaviria</taxon>
        <taxon>Heunggongvirae</taxon>
        <taxon>Uroviricota</taxon>
        <taxon>Caudoviricetes</taxon>
    </lineage>
</organism>
<accession>A0A8S5QT61</accession>
<evidence type="ECO:0000259" key="1">
    <source>
        <dbReference type="PROSITE" id="PS50880"/>
    </source>
</evidence>
<keyword evidence="2" id="KW-0548">Nucleotidyltransferase</keyword>
<evidence type="ECO:0000313" key="2">
    <source>
        <dbReference type="EMBL" id="DAE22033.1"/>
    </source>
</evidence>
<dbReference type="EMBL" id="BK015724">
    <property type="protein sequence ID" value="DAE22033.1"/>
    <property type="molecule type" value="Genomic_DNA"/>
</dbReference>
<keyword evidence="2" id="KW-0239">DNA-directed DNA polymerase</keyword>
<proteinExistence type="predicted"/>
<sequence length="229" mass="25623">MKTDCPSCSRKKSVSEGPYHGRWYRKCHGCGWIHSEEWAPQLTRSPQELLKPQGKGNHPTGEVQEPTALMLAWLGRYGVTWAQFQRFGGFAAEGRLVFRCDSFDALRNAGDVSGPKWLTRIKEPFMGFAKGFNWGWGDADTIVITEDSMAALKAAIAGLQGFPMLGTNSNRLVPAWFAGKKVRVLTDPDDAGRLAGRRLLFRLRGLDVKVLNGKEPKEYTFEELRTLCT</sequence>
<reference evidence="2" key="1">
    <citation type="journal article" date="2021" name="Proc. Natl. Acad. Sci. U.S.A.">
        <title>A Catalog of Tens of Thousands of Viruses from Human Metagenomes Reveals Hidden Associations with Chronic Diseases.</title>
        <authorList>
            <person name="Tisza M.J."/>
            <person name="Buck C.B."/>
        </authorList>
    </citation>
    <scope>NUCLEOTIDE SEQUENCE</scope>
    <source>
        <strain evidence="2">CtRnx2</strain>
    </source>
</reference>
<dbReference type="PROSITE" id="PS50880">
    <property type="entry name" value="TOPRIM"/>
    <property type="match status" value="1"/>
</dbReference>
<protein>
    <submittedName>
        <fullName evidence="2">DNA-directed DNA polymerase III</fullName>
    </submittedName>
</protein>
<dbReference type="InterPro" id="IPR006171">
    <property type="entry name" value="TOPRIM_dom"/>
</dbReference>
<dbReference type="GO" id="GO:0003887">
    <property type="term" value="F:DNA-directed DNA polymerase activity"/>
    <property type="evidence" value="ECO:0007669"/>
    <property type="project" value="UniProtKB-KW"/>
</dbReference>